<comment type="caution">
    <text evidence="4">The sequence shown here is derived from an EMBL/GenBank/DDBJ whole genome shotgun (WGS) entry which is preliminary data.</text>
</comment>
<dbReference type="InterPro" id="IPR023772">
    <property type="entry name" value="DNA-bd_HTH_TetR-type_CS"/>
</dbReference>
<evidence type="ECO:0000256" key="2">
    <source>
        <dbReference type="PROSITE-ProRule" id="PRU00335"/>
    </source>
</evidence>
<dbReference type="PROSITE" id="PS50977">
    <property type="entry name" value="HTH_TETR_2"/>
    <property type="match status" value="1"/>
</dbReference>
<dbReference type="Gene3D" id="1.10.357.10">
    <property type="entry name" value="Tetracycline Repressor, domain 2"/>
    <property type="match status" value="1"/>
</dbReference>
<evidence type="ECO:0000313" key="5">
    <source>
        <dbReference type="Proteomes" id="UP000526307"/>
    </source>
</evidence>
<keyword evidence="5" id="KW-1185">Reference proteome</keyword>
<organism evidence="4 5">
    <name type="scientific">Mogibacterium timidum</name>
    <dbReference type="NCBI Taxonomy" id="35519"/>
    <lineage>
        <taxon>Bacteria</taxon>
        <taxon>Bacillati</taxon>
        <taxon>Bacillota</taxon>
        <taxon>Clostridia</taxon>
        <taxon>Peptostreptococcales</taxon>
        <taxon>Anaerovoracaceae</taxon>
        <taxon>Mogibacterium</taxon>
    </lineage>
</organism>
<dbReference type="RefSeq" id="WP_178978083.1">
    <property type="nucleotide sequence ID" value="NZ_CAUTAN010000028.1"/>
</dbReference>
<evidence type="ECO:0000256" key="1">
    <source>
        <dbReference type="ARBA" id="ARBA00023125"/>
    </source>
</evidence>
<dbReference type="PROSITE" id="PS01081">
    <property type="entry name" value="HTH_TETR_1"/>
    <property type="match status" value="1"/>
</dbReference>
<dbReference type="PANTHER" id="PTHR43479:SF11">
    <property type="entry name" value="ACREF_ENVCD OPERON REPRESSOR-RELATED"/>
    <property type="match status" value="1"/>
</dbReference>
<accession>A0A7Y8VQF9</accession>
<name>A0A7Y8VQF9_9FIRM</name>
<dbReference type="PANTHER" id="PTHR43479">
    <property type="entry name" value="ACREF/ENVCD OPERON REPRESSOR-RELATED"/>
    <property type="match status" value="1"/>
</dbReference>
<feature type="domain" description="HTH tetR-type" evidence="3">
    <location>
        <begin position="9"/>
        <end position="69"/>
    </location>
</feature>
<dbReference type="EMBL" id="JABXYR010000001">
    <property type="protein sequence ID" value="NWO22652.1"/>
    <property type="molecule type" value="Genomic_DNA"/>
</dbReference>
<dbReference type="InterPro" id="IPR009057">
    <property type="entry name" value="Homeodomain-like_sf"/>
</dbReference>
<dbReference type="SUPFAM" id="SSF46689">
    <property type="entry name" value="Homeodomain-like"/>
    <property type="match status" value="1"/>
</dbReference>
<keyword evidence="1 2" id="KW-0238">DNA-binding</keyword>
<evidence type="ECO:0000259" key="3">
    <source>
        <dbReference type="PROSITE" id="PS50977"/>
    </source>
</evidence>
<sequence length="214" mass="24415">MGKILLKKEKKRTDILNSAYELFTTVGFARTTILNIALKAGVGKGTFYLYFDSKEDVRDTLIARKSSELLLDAVASLEDYTSKSSLGLSLADKVIYATDYLITKLSKDIALLQFISKHLSWGLLTGSTMVKHDEDEVVDFKSFFMDIIDREQLPIENPELLIFTIVELINSTCHNVILMGEPVTYSDYKPYLFRTIRLIVDDAIEGKTRKYYKR</sequence>
<reference evidence="4 5" key="1">
    <citation type="submission" date="2020-06" db="EMBL/GenBank/DDBJ databases">
        <title>Mogibacterium timidum strain W9173 genomic sequence.</title>
        <authorList>
            <person name="Wade W.G."/>
            <person name="Johnston C.D."/>
            <person name="Chen T."/>
            <person name="Dewhirst F.E."/>
        </authorList>
    </citation>
    <scope>NUCLEOTIDE SEQUENCE [LARGE SCALE GENOMIC DNA]</scope>
    <source>
        <strain evidence="4 5">W9173</strain>
    </source>
</reference>
<dbReference type="Pfam" id="PF00440">
    <property type="entry name" value="TetR_N"/>
    <property type="match status" value="1"/>
</dbReference>
<feature type="DNA-binding region" description="H-T-H motif" evidence="2">
    <location>
        <begin position="32"/>
        <end position="51"/>
    </location>
</feature>
<proteinExistence type="predicted"/>
<dbReference type="GO" id="GO:0003677">
    <property type="term" value="F:DNA binding"/>
    <property type="evidence" value="ECO:0007669"/>
    <property type="project" value="UniProtKB-UniRule"/>
</dbReference>
<gene>
    <name evidence="4" type="ORF">HW270_00915</name>
</gene>
<dbReference type="InterPro" id="IPR001647">
    <property type="entry name" value="HTH_TetR"/>
</dbReference>
<protein>
    <submittedName>
        <fullName evidence="4">TetR family transcriptional regulator</fullName>
    </submittedName>
</protein>
<dbReference type="InterPro" id="IPR050624">
    <property type="entry name" value="HTH-type_Tx_Regulator"/>
</dbReference>
<dbReference type="AlphaFoldDB" id="A0A7Y8VQF9"/>
<evidence type="ECO:0000313" key="4">
    <source>
        <dbReference type="EMBL" id="NWO22652.1"/>
    </source>
</evidence>
<dbReference type="Proteomes" id="UP000526307">
    <property type="component" value="Unassembled WGS sequence"/>
</dbReference>
<dbReference type="PRINTS" id="PR00455">
    <property type="entry name" value="HTHTETR"/>
</dbReference>